<name>A0A4Y4CPR9_ZOORA</name>
<dbReference type="InterPro" id="IPR003386">
    <property type="entry name" value="LACT/PDAT_acylTrfase"/>
</dbReference>
<feature type="region of interest" description="Disordered" evidence="1">
    <location>
        <begin position="341"/>
        <end position="360"/>
    </location>
</feature>
<sequence length="2035" mass="219106">MGGLPDAGPSPDRPFREIVVPTATTRLRLPAAAPSSATPATLPGVLTKPGSRAVGAAPDPLLPDILTPLQSWRLAGTSRSDEAPSPAALDADSRLLALEATDGTTLFIRADELAARLGRLALAQPALIGPDGAVDLAAFRPRDASSRGLGQWLWRQVTALAVKPDDITELARARASEWLGGKVEDLAVAGASTLGAKAIVSVIEERLAGPPGLYPWSGGALNDTDRLESGAPRLAGLAGRPALVFIHGTGSHTLGGFGALPGSKAWADLQRQFGEHIYGFEHRTFSESPVDNALQLLAVLPRGARLHLVTHSRGGLVGDLLCLDTAPGNSQALDSLIADFRRRPRPDEAPREQADPALARQRETWAAEERKRLGKLVGLLRTKDVRVERYVRVACPARGTSLLTDNLDIFLSGLFTLVRKFGSLGAQAAGGAIGGPGAGAAAAAATERGLRFLGRMLIEVADKRLQAHALPGIEAMLPDSPLGSLLGRAASREGLRMGVITGDIEGGGLLKRLGRMFTDSVFFEQADNDLVVDTRSMYGGIAWQAGARALFVQGENVNHFRYFRDDTPAPSGQPLPRALQGWLAADDPTGLPDWEAPAIAEPEPELPPAGSSRGAGRAPLLLFLPGIMGSRLKADGELIWLEPLRLAGGGLKRIGIDHEAEVPAKDGLVALAYGNLERYLRRSHEVEPWPYDWRKPLSELGKKFAQRLEQALDDHPDMPVRILAHSMGGLVVRAALATRPGLWDKFVARDGNRLVMLGTPNKGSHLFVETLLGQSDTIRTLARLDLAHDLQDILDIVAAFPGALQLLPAPGFVDTDGRPPRNFYERSTWDTLAALNDDFWFGKALCGRPSQGRLDEARDTWAAIADTRWVGSAPERIAYVFGQADNTPCGVLEQSRNGKPVGLVMRGTPQGDGSVTWAAGDLPGLPAERKWLMPVDHMGLTSTRNYFEDIDALLVTGNPRSLARLPASRGEGAAEVRSYRAGPPEGYLSEPEATARILGGRLRPAIRRPRSSEVRVSVRAMDLRFLQQPVLCGHYRGDPIAAAEGIIDRHLVNGALSHRQRLGIHSGELGNATIVLMPRNREERRRHSGCGAVVVGLGEMGHIDADGVTQAVRAGVLRYLLHASDRYGEECLDEPAPPTDRADAPLRLKLASLLIGTNSAARLDVADAVRAVTLGVLQANREFDQGAESRNARRAIVADLEFVEIYRDTAIAAARAVLALGGRLEADLKRLGYTLKPADTLSCGEGIRQRLDATPFSDYWPRLVACDADAEATSYGPDSVTPRFQIPIPRDALRRILSLYGHADEVRNGQLPIPTGLDVPPTTHYAERIKFIYMGERARAESIVQQRQPGLVETFTRSALNGPNSTAYTRELGFGNTLFQLLVPPEFKAAARKTSNLILVVDEATANLPWEMLEADGKPLVEKTRVIRQFMTQRFRREVVRTDSLSACIIANPDTEGFNAQFGGAGWQTRSGPDGQAERDSLADLPGSTLEGDAIRGILEGAGYQIAYAPPDSRAADVFTRLFAQPCRVLVISAHGIYGRKAADGSYRSGVVLSDGLLLSAAEIGLMETVPDLVFLNCCHLGKIGPELGDGSNRLAYSLSRELIEMGVRCVVAAGWEVRDDAGQTFAETFFEQMAIAGANFGNAIHVARRVARERHPDCNTWGAYQAYGDPAFALRTQPPEARDEQPLLAPDELIDWLEQRCLALQLPDGQARRGEIGFKALKAQVDKRLGKVQADWATLPEVQQAIGSLYAEFGPDGFEAAHGALLQAVAGNSGQGRVAIQAIELLANIEARQAERLARQGRPGALQMADDAVARIEALVRLSAASPTAPQPAAPAGSRPNVERQSILGSAYKRKAIVQLLERHAWKDIQPTLALARDAYARGAGEPDSPDWDPYGLINRLQLDALLGDEAAVDAGLIAKCQDAARSRFDQTGEFFDAIKPVDASLALWLADTRSLGPDPGAELKSLYRDAVHQLYRSALEFDSVVTQLNLLADFLRCRDADDPRCAVLDALAFQLGGTPAAAPPRRKAPRKPA</sequence>
<dbReference type="InterPro" id="IPR046880">
    <property type="entry name" value="TPR-S"/>
</dbReference>
<evidence type="ECO:0000259" key="3">
    <source>
        <dbReference type="Pfam" id="PF24096"/>
    </source>
</evidence>
<protein>
    <submittedName>
        <fullName evidence="4">Uncharacterized protein</fullName>
    </submittedName>
</protein>
<dbReference type="Proteomes" id="UP000318422">
    <property type="component" value="Unassembled WGS sequence"/>
</dbReference>
<dbReference type="GO" id="GO:0008374">
    <property type="term" value="F:O-acyltransferase activity"/>
    <property type="evidence" value="ECO:0007669"/>
    <property type="project" value="InterPro"/>
</dbReference>
<reference evidence="4 5" key="1">
    <citation type="submission" date="2019-06" db="EMBL/GenBank/DDBJ databases">
        <title>Whole genome shotgun sequence of Zoogloea ramigera NBRC 15342.</title>
        <authorList>
            <person name="Hosoyama A."/>
            <person name="Uohara A."/>
            <person name="Ohji S."/>
            <person name="Ichikawa N."/>
        </authorList>
    </citation>
    <scope>NUCLEOTIDE SEQUENCE [LARGE SCALE GENOMIC DNA]</scope>
    <source>
        <strain evidence="4 5">NBRC 15342</strain>
    </source>
</reference>
<feature type="domain" description="DUF7379" evidence="3">
    <location>
        <begin position="243"/>
        <end position="329"/>
    </location>
</feature>
<evidence type="ECO:0000313" key="5">
    <source>
        <dbReference type="Proteomes" id="UP000318422"/>
    </source>
</evidence>
<accession>A0A4Y4CPR9</accession>
<feature type="domain" description="CHAT" evidence="2">
    <location>
        <begin position="1375"/>
        <end position="1670"/>
    </location>
</feature>
<evidence type="ECO:0000313" key="4">
    <source>
        <dbReference type="EMBL" id="GEC94286.1"/>
    </source>
</evidence>
<proteinExistence type="predicted"/>
<evidence type="ECO:0000256" key="1">
    <source>
        <dbReference type="SAM" id="MobiDB-lite"/>
    </source>
</evidence>
<dbReference type="Pfam" id="PF20308">
    <property type="entry name" value="TPR-S"/>
    <property type="match status" value="1"/>
</dbReference>
<dbReference type="SUPFAM" id="SSF53474">
    <property type="entry name" value="alpha/beta-Hydrolases"/>
    <property type="match status" value="2"/>
</dbReference>
<dbReference type="Gene3D" id="3.40.50.1820">
    <property type="entry name" value="alpha/beta hydrolase"/>
    <property type="match status" value="2"/>
</dbReference>
<dbReference type="EMBL" id="BJNV01000005">
    <property type="protein sequence ID" value="GEC94286.1"/>
    <property type="molecule type" value="Genomic_DNA"/>
</dbReference>
<dbReference type="InterPro" id="IPR024983">
    <property type="entry name" value="CHAT_dom"/>
</dbReference>
<keyword evidence="5" id="KW-1185">Reference proteome</keyword>
<dbReference type="InterPro" id="IPR029058">
    <property type="entry name" value="AB_hydrolase_fold"/>
</dbReference>
<organism evidence="4 5">
    <name type="scientific">Zoogloea ramigera</name>
    <dbReference type="NCBI Taxonomy" id="350"/>
    <lineage>
        <taxon>Bacteria</taxon>
        <taxon>Pseudomonadati</taxon>
        <taxon>Pseudomonadota</taxon>
        <taxon>Betaproteobacteria</taxon>
        <taxon>Rhodocyclales</taxon>
        <taxon>Zoogloeaceae</taxon>
        <taxon>Zoogloea</taxon>
    </lineage>
</organism>
<dbReference type="PANTHER" id="PTHR37946:SF1">
    <property type="entry name" value="SLL1969 PROTEIN"/>
    <property type="match status" value="1"/>
</dbReference>
<dbReference type="Pfam" id="PF02450">
    <property type="entry name" value="LCAT"/>
    <property type="match status" value="1"/>
</dbReference>
<dbReference type="InterPro" id="IPR055803">
    <property type="entry name" value="DUF7379"/>
</dbReference>
<dbReference type="Pfam" id="PF24096">
    <property type="entry name" value="DUF7379"/>
    <property type="match status" value="1"/>
</dbReference>
<comment type="caution">
    <text evidence="4">The sequence shown here is derived from an EMBL/GenBank/DDBJ whole genome shotgun (WGS) entry which is preliminary data.</text>
</comment>
<gene>
    <name evidence="4" type="ORF">ZRA01_03590</name>
</gene>
<dbReference type="PANTHER" id="PTHR37946">
    <property type="entry name" value="SLL1969 PROTEIN"/>
    <property type="match status" value="1"/>
</dbReference>
<evidence type="ECO:0000259" key="2">
    <source>
        <dbReference type="Pfam" id="PF12770"/>
    </source>
</evidence>
<dbReference type="GO" id="GO:0006629">
    <property type="term" value="P:lipid metabolic process"/>
    <property type="evidence" value="ECO:0007669"/>
    <property type="project" value="InterPro"/>
</dbReference>
<dbReference type="Pfam" id="PF12770">
    <property type="entry name" value="CHAT"/>
    <property type="match status" value="1"/>
</dbReference>